<dbReference type="GO" id="GO:0016740">
    <property type="term" value="F:transferase activity"/>
    <property type="evidence" value="ECO:0007669"/>
    <property type="project" value="UniProtKB-KW"/>
</dbReference>
<comment type="similarity">
    <text evidence="2">Belongs to the TsaE family.</text>
</comment>
<dbReference type="NCBIfam" id="TIGR00150">
    <property type="entry name" value="T6A_YjeE"/>
    <property type="match status" value="1"/>
</dbReference>
<dbReference type="EMBL" id="MQWB01000001">
    <property type="protein sequence ID" value="OZC01852.1"/>
    <property type="molecule type" value="Genomic_DNA"/>
</dbReference>
<sequence length="145" mass="15686">MDTLDSLFPTTTACEADTLDLGERLAVLLQPGDVVALTGDLGAGKTHLAKGIARGLGVAPDEVTSPTFTLVQEYATDPPLRHLDLYRIERDDELDGIGLDEMLADPEAITLIEWPERAAGRLPPEAIRVHLSHEGGDQRRIGRLP</sequence>
<protein>
    <recommendedName>
        <fullName evidence="3">tRNA threonylcarbamoyladenosine biosynthesis protein TsaE</fullName>
    </recommendedName>
    <alternativeName>
        <fullName evidence="10">t(6)A37 threonylcarbamoyladenosine biosynthesis protein TsaE</fullName>
    </alternativeName>
</protein>
<evidence type="ECO:0000256" key="1">
    <source>
        <dbReference type="ARBA" id="ARBA00004496"/>
    </source>
</evidence>
<dbReference type="FunCoup" id="A0A259TVR1">
    <property type="interactions" value="260"/>
</dbReference>
<dbReference type="InterPro" id="IPR003442">
    <property type="entry name" value="T6A_TsaE"/>
</dbReference>
<organism evidence="11 12">
    <name type="scientific">Rubricoccus marinus</name>
    <dbReference type="NCBI Taxonomy" id="716817"/>
    <lineage>
        <taxon>Bacteria</taxon>
        <taxon>Pseudomonadati</taxon>
        <taxon>Rhodothermota</taxon>
        <taxon>Rhodothermia</taxon>
        <taxon>Rhodothermales</taxon>
        <taxon>Rubricoccaceae</taxon>
        <taxon>Rubricoccus</taxon>
    </lineage>
</organism>
<evidence type="ECO:0000256" key="2">
    <source>
        <dbReference type="ARBA" id="ARBA00007599"/>
    </source>
</evidence>
<reference evidence="11 12" key="1">
    <citation type="submission" date="2016-11" db="EMBL/GenBank/DDBJ databases">
        <title>Study of marine rhodopsin-containing bacteria.</title>
        <authorList>
            <person name="Yoshizawa S."/>
            <person name="Kumagai Y."/>
            <person name="Kogure K."/>
        </authorList>
    </citation>
    <scope>NUCLEOTIDE SEQUENCE [LARGE SCALE GENOMIC DNA]</scope>
    <source>
        <strain evidence="11 12">SG-29</strain>
    </source>
</reference>
<keyword evidence="11" id="KW-0808">Transferase</keyword>
<comment type="subcellular location">
    <subcellularLocation>
        <location evidence="1">Cytoplasm</location>
    </subcellularLocation>
</comment>
<evidence type="ECO:0000256" key="6">
    <source>
        <dbReference type="ARBA" id="ARBA00022723"/>
    </source>
</evidence>
<dbReference type="InterPro" id="IPR027417">
    <property type="entry name" value="P-loop_NTPase"/>
</dbReference>
<keyword evidence="5" id="KW-0819">tRNA processing</keyword>
<evidence type="ECO:0000256" key="4">
    <source>
        <dbReference type="ARBA" id="ARBA00022490"/>
    </source>
</evidence>
<keyword evidence="4" id="KW-0963">Cytoplasm</keyword>
<evidence type="ECO:0000256" key="10">
    <source>
        <dbReference type="ARBA" id="ARBA00032441"/>
    </source>
</evidence>
<dbReference type="InParanoid" id="A0A259TVR1"/>
<dbReference type="Gene3D" id="3.40.50.300">
    <property type="entry name" value="P-loop containing nucleotide triphosphate hydrolases"/>
    <property type="match status" value="1"/>
</dbReference>
<keyword evidence="7" id="KW-0547">Nucleotide-binding</keyword>
<dbReference type="AlphaFoldDB" id="A0A259TVR1"/>
<comment type="caution">
    <text evidence="11">The sequence shown here is derived from an EMBL/GenBank/DDBJ whole genome shotgun (WGS) entry which is preliminary data.</text>
</comment>
<keyword evidence="8" id="KW-0067">ATP-binding</keyword>
<accession>A0A259TVR1</accession>
<dbReference type="Pfam" id="PF02367">
    <property type="entry name" value="TsaE"/>
    <property type="match status" value="1"/>
</dbReference>
<evidence type="ECO:0000256" key="7">
    <source>
        <dbReference type="ARBA" id="ARBA00022741"/>
    </source>
</evidence>
<proteinExistence type="inferred from homology"/>
<dbReference type="OrthoDB" id="9815896at2"/>
<keyword evidence="9" id="KW-0460">Magnesium</keyword>
<dbReference type="GO" id="GO:0002949">
    <property type="term" value="P:tRNA threonylcarbamoyladenosine modification"/>
    <property type="evidence" value="ECO:0007669"/>
    <property type="project" value="InterPro"/>
</dbReference>
<evidence type="ECO:0000313" key="11">
    <source>
        <dbReference type="EMBL" id="OZC01852.1"/>
    </source>
</evidence>
<dbReference type="GO" id="GO:0046872">
    <property type="term" value="F:metal ion binding"/>
    <property type="evidence" value="ECO:0007669"/>
    <property type="project" value="UniProtKB-KW"/>
</dbReference>
<evidence type="ECO:0000256" key="8">
    <source>
        <dbReference type="ARBA" id="ARBA00022840"/>
    </source>
</evidence>
<evidence type="ECO:0000256" key="9">
    <source>
        <dbReference type="ARBA" id="ARBA00022842"/>
    </source>
</evidence>
<dbReference type="Proteomes" id="UP000216446">
    <property type="component" value="Unassembled WGS sequence"/>
</dbReference>
<dbReference type="SUPFAM" id="SSF52540">
    <property type="entry name" value="P-loop containing nucleoside triphosphate hydrolases"/>
    <property type="match status" value="1"/>
</dbReference>
<keyword evidence="12" id="KW-1185">Reference proteome</keyword>
<name>A0A259TVR1_9BACT</name>
<evidence type="ECO:0000256" key="3">
    <source>
        <dbReference type="ARBA" id="ARBA00019010"/>
    </source>
</evidence>
<evidence type="ECO:0000256" key="5">
    <source>
        <dbReference type="ARBA" id="ARBA00022694"/>
    </source>
</evidence>
<evidence type="ECO:0000313" key="12">
    <source>
        <dbReference type="Proteomes" id="UP000216446"/>
    </source>
</evidence>
<keyword evidence="6" id="KW-0479">Metal-binding</keyword>
<dbReference type="PANTHER" id="PTHR33540">
    <property type="entry name" value="TRNA THREONYLCARBAMOYLADENOSINE BIOSYNTHESIS PROTEIN TSAE"/>
    <property type="match status" value="1"/>
</dbReference>
<dbReference type="PANTHER" id="PTHR33540:SF2">
    <property type="entry name" value="TRNA THREONYLCARBAMOYLADENOSINE BIOSYNTHESIS PROTEIN TSAE"/>
    <property type="match status" value="1"/>
</dbReference>
<dbReference type="GO" id="GO:0005524">
    <property type="term" value="F:ATP binding"/>
    <property type="evidence" value="ECO:0007669"/>
    <property type="project" value="UniProtKB-KW"/>
</dbReference>
<gene>
    <name evidence="11" type="ORF">BSZ36_01915</name>
</gene>
<dbReference type="GO" id="GO:0005737">
    <property type="term" value="C:cytoplasm"/>
    <property type="evidence" value="ECO:0007669"/>
    <property type="project" value="UniProtKB-SubCell"/>
</dbReference>